<keyword evidence="3" id="KW-1185">Reference proteome</keyword>
<dbReference type="Proteomes" id="UP001214441">
    <property type="component" value="Unassembled WGS sequence"/>
</dbReference>
<evidence type="ECO:0000313" key="2">
    <source>
        <dbReference type="EMBL" id="MDJ1130440.1"/>
    </source>
</evidence>
<evidence type="ECO:0000313" key="3">
    <source>
        <dbReference type="Proteomes" id="UP001214441"/>
    </source>
</evidence>
<reference evidence="2 3" key="1">
    <citation type="submission" date="2023-05" db="EMBL/GenBank/DDBJ databases">
        <title>Streptantibioticus silvisoli sp. nov., acidotolerant actinomycetes 1 from pine litter.</title>
        <authorList>
            <person name="Swiecimska M."/>
            <person name="Golinska P."/>
            <person name="Sangal V."/>
            <person name="Wachnowicz B."/>
            <person name="Goodfellow M."/>
        </authorList>
    </citation>
    <scope>NUCLEOTIDE SEQUENCE [LARGE SCALE GENOMIC DNA]</scope>
    <source>
        <strain evidence="2 3">DSM 42109</strain>
    </source>
</reference>
<evidence type="ECO:0000259" key="1">
    <source>
        <dbReference type="Pfam" id="PF19054"/>
    </source>
</evidence>
<proteinExistence type="predicted"/>
<comment type="caution">
    <text evidence="2">The sequence shown here is derived from an EMBL/GenBank/DDBJ whole genome shotgun (WGS) entry which is preliminary data.</text>
</comment>
<sequence length="82" mass="9291">MPHVLLQVIRFSSEARPGTLEGPFVILRFPDQQDPDMVYVEANSDQYPDDVQRYEVVFDNLRAAAASAPETLTLIRNMVNDP</sequence>
<protein>
    <submittedName>
        <fullName evidence="2">Scr1 family TA system antitoxin-like transcriptional regulator</fullName>
    </submittedName>
</protein>
<dbReference type="InterPro" id="IPR043917">
    <property type="entry name" value="DUF5753"/>
</dbReference>
<gene>
    <name evidence="2" type="ORF">NMN56_000440</name>
</gene>
<accession>A0ABT6ZN16</accession>
<organism evidence="2 3">
    <name type="scientific">Streptomyces iconiensis</name>
    <dbReference type="NCBI Taxonomy" id="1384038"/>
    <lineage>
        <taxon>Bacteria</taxon>
        <taxon>Bacillati</taxon>
        <taxon>Actinomycetota</taxon>
        <taxon>Actinomycetes</taxon>
        <taxon>Kitasatosporales</taxon>
        <taxon>Streptomycetaceae</taxon>
        <taxon>Streptomyces</taxon>
    </lineage>
</organism>
<dbReference type="EMBL" id="JANCPR020000001">
    <property type="protein sequence ID" value="MDJ1130440.1"/>
    <property type="molecule type" value="Genomic_DNA"/>
</dbReference>
<name>A0ABT6ZN16_9ACTN</name>
<feature type="domain" description="DUF5753" evidence="1">
    <location>
        <begin position="2"/>
        <end position="76"/>
    </location>
</feature>
<dbReference type="Pfam" id="PF19054">
    <property type="entry name" value="DUF5753"/>
    <property type="match status" value="1"/>
</dbReference>